<reference evidence="2 3" key="1">
    <citation type="submission" date="2017-03" db="EMBL/GenBank/DDBJ databases">
        <title>WGS assembly of Porphyra umbilicalis.</title>
        <authorList>
            <person name="Brawley S.H."/>
            <person name="Blouin N.A."/>
            <person name="Ficko-Blean E."/>
            <person name="Wheeler G.L."/>
            <person name="Lohr M."/>
            <person name="Goodson H.V."/>
            <person name="Jenkins J.W."/>
            <person name="Blaby-Haas C.E."/>
            <person name="Helliwell K.E."/>
            <person name="Chan C."/>
            <person name="Marriage T."/>
            <person name="Bhattacharya D."/>
            <person name="Klein A.S."/>
            <person name="Badis Y."/>
            <person name="Brodie J."/>
            <person name="Cao Y."/>
            <person name="Collen J."/>
            <person name="Dittami S.M."/>
            <person name="Gachon C.M."/>
            <person name="Green B.R."/>
            <person name="Karpowicz S."/>
            <person name="Kim J.W."/>
            <person name="Kudahl U."/>
            <person name="Lin S."/>
            <person name="Michel G."/>
            <person name="Mittag M."/>
            <person name="Olson B.J."/>
            <person name="Pangilinan J."/>
            <person name="Peng Y."/>
            <person name="Qiu H."/>
            <person name="Shu S."/>
            <person name="Singer J.T."/>
            <person name="Smith A.G."/>
            <person name="Sprecher B.N."/>
            <person name="Wagner V."/>
            <person name="Wang W."/>
            <person name="Wang Z.-Y."/>
            <person name="Yan J."/>
            <person name="Yarish C."/>
            <person name="Zoeuner-Riek S."/>
            <person name="Zhuang Y."/>
            <person name="Zou Y."/>
            <person name="Lindquist E.A."/>
            <person name="Grimwood J."/>
            <person name="Barry K."/>
            <person name="Rokhsar D.S."/>
            <person name="Schmutz J."/>
            <person name="Stiller J.W."/>
            <person name="Grossman A.R."/>
            <person name="Prochnik S.E."/>
        </authorList>
    </citation>
    <scope>NUCLEOTIDE SEQUENCE [LARGE SCALE GENOMIC DNA]</scope>
    <source>
        <strain evidence="2">4086291</strain>
    </source>
</reference>
<name>A0A1X6PAH4_PORUM</name>
<keyword evidence="3" id="KW-1185">Reference proteome</keyword>
<feature type="compositionally biased region" description="Low complexity" evidence="1">
    <location>
        <begin position="254"/>
        <end position="278"/>
    </location>
</feature>
<feature type="region of interest" description="Disordered" evidence="1">
    <location>
        <begin position="254"/>
        <end position="313"/>
    </location>
</feature>
<feature type="compositionally biased region" description="Pro residues" evidence="1">
    <location>
        <begin position="20"/>
        <end position="61"/>
    </location>
</feature>
<gene>
    <name evidence="2" type="ORF">BU14_0131s0020</name>
</gene>
<feature type="region of interest" description="Disordered" evidence="1">
    <location>
        <begin position="1"/>
        <end position="107"/>
    </location>
</feature>
<evidence type="ECO:0000313" key="2">
    <source>
        <dbReference type="EMBL" id="OSX77837.1"/>
    </source>
</evidence>
<evidence type="ECO:0000256" key="1">
    <source>
        <dbReference type="SAM" id="MobiDB-lite"/>
    </source>
</evidence>
<sequence length="480" mass="48825">MPYLCPHPPTDAVDGEHPPLRAPPPLPSARPPPLLTPPLLPPGPPLPPRSPPLLPTPPLSPPLSLSLSPSPPPLPPPPPPPPPPPLGLSPPPLPPPPPPLWRSAPTHPRWARGGAVAAQVGVNRRACATRLSVGQLAAVIEVAVTALLDALPARQGAARAAAIVGHAARVDTAAAHAAAVDELLALEAAGGGAPGSADAGGVEVAQAEVRHTFAMWQSPLAFHPLRGLHQRARAAAGGVAVDFGADVRRSAAGAGAAVAGRPDAPRGTTGAGEATGDAARGETEGPQGASVAAEPDMPRGASRDPPLPLPPPRRRLPRFNAVAFFHPFDPAPAVRALLAAVWVAPPASPTTVVVAWGLLLRVTRADPYLAVSGWNWRRLLVAAAVAARLSVDEGRAEAVAAATRSGVIGGRPDLHRCVRALLVAARGSFAVGVVDVRRLEGWLVGVHALLARRGMVRSEALGVEAVGGERLGGGAGAPRR</sequence>
<proteinExistence type="predicted"/>
<organism evidence="2 3">
    <name type="scientific">Porphyra umbilicalis</name>
    <name type="common">Purple laver</name>
    <name type="synonym">Red alga</name>
    <dbReference type="NCBI Taxonomy" id="2786"/>
    <lineage>
        <taxon>Eukaryota</taxon>
        <taxon>Rhodophyta</taxon>
        <taxon>Bangiophyceae</taxon>
        <taxon>Bangiales</taxon>
        <taxon>Bangiaceae</taxon>
        <taxon>Porphyra</taxon>
    </lineage>
</organism>
<protein>
    <submittedName>
        <fullName evidence="2">Uncharacterized protein</fullName>
    </submittedName>
</protein>
<feature type="compositionally biased region" description="Pro residues" evidence="1">
    <location>
        <begin position="69"/>
        <end position="100"/>
    </location>
</feature>
<dbReference type="EMBL" id="KV918827">
    <property type="protein sequence ID" value="OSX77837.1"/>
    <property type="molecule type" value="Genomic_DNA"/>
</dbReference>
<dbReference type="Proteomes" id="UP000218209">
    <property type="component" value="Unassembled WGS sequence"/>
</dbReference>
<evidence type="ECO:0000313" key="3">
    <source>
        <dbReference type="Proteomes" id="UP000218209"/>
    </source>
</evidence>
<accession>A0A1X6PAH4</accession>
<dbReference type="AlphaFoldDB" id="A0A1X6PAH4"/>